<dbReference type="PANTHER" id="PTHR32166:SF74">
    <property type="entry name" value="OS05G0256350 PROTEIN"/>
    <property type="match status" value="1"/>
</dbReference>
<accession>A0AAF0XSE1</accession>
<proteinExistence type="predicted"/>
<organism evidence="2 3">
    <name type="scientific">Daucus carota subsp. sativus</name>
    <name type="common">Carrot</name>
    <dbReference type="NCBI Taxonomy" id="79200"/>
    <lineage>
        <taxon>Eukaryota</taxon>
        <taxon>Viridiplantae</taxon>
        <taxon>Streptophyta</taxon>
        <taxon>Embryophyta</taxon>
        <taxon>Tracheophyta</taxon>
        <taxon>Spermatophyta</taxon>
        <taxon>Magnoliopsida</taxon>
        <taxon>eudicotyledons</taxon>
        <taxon>Gunneridae</taxon>
        <taxon>Pentapetalae</taxon>
        <taxon>asterids</taxon>
        <taxon>campanulids</taxon>
        <taxon>Apiales</taxon>
        <taxon>Apiaceae</taxon>
        <taxon>Apioideae</taxon>
        <taxon>Scandiceae</taxon>
        <taxon>Daucinae</taxon>
        <taxon>Daucus</taxon>
        <taxon>Daucus sect. Daucus</taxon>
    </lineage>
</organism>
<reference evidence="2" key="2">
    <citation type="submission" date="2022-03" db="EMBL/GenBank/DDBJ databases">
        <title>Draft title - Genomic analysis of global carrot germplasm unveils the trajectory of domestication and the origin of high carotenoid orange carrot.</title>
        <authorList>
            <person name="Iorizzo M."/>
            <person name="Ellison S."/>
            <person name="Senalik D."/>
            <person name="Macko-Podgorni A."/>
            <person name="Grzebelus D."/>
            <person name="Bostan H."/>
            <person name="Rolling W."/>
            <person name="Curaba J."/>
            <person name="Simon P."/>
        </authorList>
    </citation>
    <scope>NUCLEOTIDE SEQUENCE</scope>
    <source>
        <tissue evidence="2">Leaf</tissue>
    </source>
</reference>
<evidence type="ECO:0000313" key="3">
    <source>
        <dbReference type="Proteomes" id="UP000077755"/>
    </source>
</evidence>
<sequence length="161" mass="18320">MPLETPHVCTSSRAISVGKKQQEEFLDCPKVPSEVKKEIEEYMAGKKHAKEDKIPFENQGSDSEEDLEEIEILQKSLKKTSEAIGQYGSGMKPPTYHEVRVPLLKREVDTTRKIMAEHKKEWEANGCSIMSDGWTDKNQRTLINILVNCLPRLVLQLPLSL</sequence>
<evidence type="ECO:0000259" key="1">
    <source>
        <dbReference type="Pfam" id="PF04937"/>
    </source>
</evidence>
<name>A0AAF0XSE1_DAUCS</name>
<protein>
    <recommendedName>
        <fullName evidence="1">DUF659 domain-containing protein</fullName>
    </recommendedName>
</protein>
<reference evidence="2" key="1">
    <citation type="journal article" date="2016" name="Nat. Genet.">
        <title>A high-quality carrot genome assembly provides new insights into carotenoid accumulation and asterid genome evolution.</title>
        <authorList>
            <person name="Iorizzo M."/>
            <person name="Ellison S."/>
            <person name="Senalik D."/>
            <person name="Zeng P."/>
            <person name="Satapoomin P."/>
            <person name="Huang J."/>
            <person name="Bowman M."/>
            <person name="Iovene M."/>
            <person name="Sanseverino W."/>
            <person name="Cavagnaro P."/>
            <person name="Yildiz M."/>
            <person name="Macko-Podgorni A."/>
            <person name="Moranska E."/>
            <person name="Grzebelus E."/>
            <person name="Grzebelus D."/>
            <person name="Ashrafi H."/>
            <person name="Zheng Z."/>
            <person name="Cheng S."/>
            <person name="Spooner D."/>
            <person name="Van Deynze A."/>
            <person name="Simon P."/>
        </authorList>
    </citation>
    <scope>NUCLEOTIDE SEQUENCE</scope>
    <source>
        <tissue evidence="2">Leaf</tissue>
    </source>
</reference>
<dbReference type="AlphaFoldDB" id="A0AAF0XSE1"/>
<dbReference type="Pfam" id="PF04937">
    <property type="entry name" value="DUF659"/>
    <property type="match status" value="1"/>
</dbReference>
<keyword evidence="3" id="KW-1185">Reference proteome</keyword>
<dbReference type="Proteomes" id="UP000077755">
    <property type="component" value="Chromosome 8"/>
</dbReference>
<evidence type="ECO:0000313" key="2">
    <source>
        <dbReference type="EMBL" id="WOH11919.1"/>
    </source>
</evidence>
<gene>
    <name evidence="2" type="ORF">DCAR_0831415</name>
</gene>
<dbReference type="EMBL" id="CP093350">
    <property type="protein sequence ID" value="WOH11919.1"/>
    <property type="molecule type" value="Genomic_DNA"/>
</dbReference>
<dbReference type="InterPro" id="IPR007021">
    <property type="entry name" value="DUF659"/>
</dbReference>
<dbReference type="PANTHER" id="PTHR32166">
    <property type="entry name" value="OSJNBA0013A04.12 PROTEIN"/>
    <property type="match status" value="1"/>
</dbReference>
<feature type="domain" description="DUF659" evidence="1">
    <location>
        <begin position="94"/>
        <end position="152"/>
    </location>
</feature>